<accession>A0A6C0AR79</accession>
<feature type="region of interest" description="Disordered" evidence="1">
    <location>
        <begin position="1"/>
        <end position="25"/>
    </location>
</feature>
<organism evidence="2">
    <name type="scientific">viral metagenome</name>
    <dbReference type="NCBI Taxonomy" id="1070528"/>
    <lineage>
        <taxon>unclassified sequences</taxon>
        <taxon>metagenomes</taxon>
        <taxon>organismal metagenomes</taxon>
    </lineage>
</organism>
<name>A0A6C0AR79_9ZZZZ</name>
<reference evidence="2" key="1">
    <citation type="journal article" date="2020" name="Nature">
        <title>Giant virus diversity and host interactions through global metagenomics.</title>
        <authorList>
            <person name="Schulz F."/>
            <person name="Roux S."/>
            <person name="Paez-Espino D."/>
            <person name="Jungbluth S."/>
            <person name="Walsh D.A."/>
            <person name="Denef V.J."/>
            <person name="McMahon K.D."/>
            <person name="Konstantinidis K.T."/>
            <person name="Eloe-Fadrosh E.A."/>
            <person name="Kyrpides N.C."/>
            <person name="Woyke T."/>
        </authorList>
    </citation>
    <scope>NUCLEOTIDE SEQUENCE</scope>
    <source>
        <strain evidence="2">GVMAG-S-1101164-72</strain>
    </source>
</reference>
<evidence type="ECO:0000313" key="2">
    <source>
        <dbReference type="EMBL" id="QHS81821.1"/>
    </source>
</evidence>
<proteinExistence type="predicted"/>
<dbReference type="AlphaFoldDB" id="A0A6C0AR79"/>
<sequence>MDEPSVGRRKKDDKRKDKAGMPSAKCARLREAIIANTVVSAVADPKPKKKKNKA</sequence>
<protein>
    <submittedName>
        <fullName evidence="2">Uncharacterized protein</fullName>
    </submittedName>
</protein>
<dbReference type="EMBL" id="MN740760">
    <property type="protein sequence ID" value="QHS81821.1"/>
    <property type="molecule type" value="Genomic_DNA"/>
</dbReference>
<evidence type="ECO:0000256" key="1">
    <source>
        <dbReference type="SAM" id="MobiDB-lite"/>
    </source>
</evidence>